<dbReference type="InterPro" id="IPR050112">
    <property type="entry name" value="Urease_alpha_subunit"/>
</dbReference>
<dbReference type="Gene3D" id="3.30.280.10">
    <property type="entry name" value="Urease, gamma-like subunit"/>
    <property type="match status" value="1"/>
</dbReference>
<dbReference type="GO" id="GO:0043419">
    <property type="term" value="P:urea catabolic process"/>
    <property type="evidence" value="ECO:0007669"/>
    <property type="project" value="InterPro"/>
</dbReference>
<dbReference type="PANTHER" id="PTHR43440:SF1">
    <property type="entry name" value="UREASE"/>
    <property type="match status" value="1"/>
</dbReference>
<dbReference type="PANTHER" id="PTHR43440">
    <property type="entry name" value="UREASE"/>
    <property type="match status" value="1"/>
</dbReference>
<dbReference type="InterPro" id="IPR036463">
    <property type="entry name" value="Urease_gamma_sf"/>
</dbReference>
<reference evidence="2" key="1">
    <citation type="journal article" date="2019" name="Sci. Rep.">
        <title>Draft genome of Tanacetum cinerariifolium, the natural source of mosquito coil.</title>
        <authorList>
            <person name="Yamashiro T."/>
            <person name="Shiraishi A."/>
            <person name="Satake H."/>
            <person name="Nakayama K."/>
        </authorList>
    </citation>
    <scope>NUCLEOTIDE SEQUENCE</scope>
</reference>
<sequence length="130" mass="14017">MMKLSPREVEKLMLHNASFLAQKRLASGSRLNYTEAVALIATQDEDFKCGSWVSAIEYANANGGIVSGCLGDIKNFLKNEKLDQVLETVKSCTLDVLCDLTVTLEQLSDIFPVIGSGDGVGGSGMLDEEK</sequence>
<dbReference type="GO" id="GO:0016787">
    <property type="term" value="F:hydrolase activity"/>
    <property type="evidence" value="ECO:0007669"/>
    <property type="project" value="UniProtKB-KW"/>
</dbReference>
<evidence type="ECO:0000313" key="2">
    <source>
        <dbReference type="EMBL" id="GEW72599.1"/>
    </source>
</evidence>
<gene>
    <name evidence="2" type="ORF">Tci_244575</name>
</gene>
<comment type="caution">
    <text evidence="2">The sequence shown here is derived from an EMBL/GenBank/DDBJ whole genome shotgun (WGS) entry which is preliminary data.</text>
</comment>
<keyword evidence="1" id="KW-0378">Hydrolase</keyword>
<dbReference type="AlphaFoldDB" id="A0A699GXJ7"/>
<proteinExistence type="predicted"/>
<dbReference type="InterPro" id="IPR002026">
    <property type="entry name" value="Urease_gamma/gamma-beta_su"/>
</dbReference>
<dbReference type="Pfam" id="PF00547">
    <property type="entry name" value="Urease_gamma"/>
    <property type="match status" value="1"/>
</dbReference>
<dbReference type="GO" id="GO:0016151">
    <property type="term" value="F:nickel cation binding"/>
    <property type="evidence" value="ECO:0007669"/>
    <property type="project" value="InterPro"/>
</dbReference>
<accession>A0A699GXJ7</accession>
<protein>
    <submittedName>
        <fullName evidence="2">Uncharacterized protein</fullName>
    </submittedName>
</protein>
<evidence type="ECO:0000256" key="1">
    <source>
        <dbReference type="ARBA" id="ARBA00022801"/>
    </source>
</evidence>
<dbReference type="EMBL" id="BKCJ010071070">
    <property type="protein sequence ID" value="GEW72599.1"/>
    <property type="molecule type" value="Genomic_DNA"/>
</dbReference>
<dbReference type="SUPFAM" id="SSF54111">
    <property type="entry name" value="Urease, gamma-subunit"/>
    <property type="match status" value="1"/>
</dbReference>
<organism evidence="2">
    <name type="scientific">Tanacetum cinerariifolium</name>
    <name type="common">Dalmatian daisy</name>
    <name type="synonym">Chrysanthemum cinerariifolium</name>
    <dbReference type="NCBI Taxonomy" id="118510"/>
    <lineage>
        <taxon>Eukaryota</taxon>
        <taxon>Viridiplantae</taxon>
        <taxon>Streptophyta</taxon>
        <taxon>Embryophyta</taxon>
        <taxon>Tracheophyta</taxon>
        <taxon>Spermatophyta</taxon>
        <taxon>Magnoliopsida</taxon>
        <taxon>eudicotyledons</taxon>
        <taxon>Gunneridae</taxon>
        <taxon>Pentapetalae</taxon>
        <taxon>asterids</taxon>
        <taxon>campanulids</taxon>
        <taxon>Asterales</taxon>
        <taxon>Asteraceae</taxon>
        <taxon>Asteroideae</taxon>
        <taxon>Anthemideae</taxon>
        <taxon>Anthemidinae</taxon>
        <taxon>Tanacetum</taxon>
    </lineage>
</organism>
<name>A0A699GXJ7_TANCI</name>